<evidence type="ECO:0000313" key="3">
    <source>
        <dbReference type="Proteomes" id="UP001165060"/>
    </source>
</evidence>
<reference evidence="2 3" key="1">
    <citation type="journal article" date="2023" name="Commun. Biol.">
        <title>Genome analysis of Parmales, the sister group of diatoms, reveals the evolutionary specialization of diatoms from phago-mixotrophs to photoautotrophs.</title>
        <authorList>
            <person name="Ban H."/>
            <person name="Sato S."/>
            <person name="Yoshikawa S."/>
            <person name="Yamada K."/>
            <person name="Nakamura Y."/>
            <person name="Ichinomiya M."/>
            <person name="Sato N."/>
            <person name="Blanc-Mathieu R."/>
            <person name="Endo H."/>
            <person name="Kuwata A."/>
            <person name="Ogata H."/>
        </authorList>
    </citation>
    <scope>NUCLEOTIDE SEQUENCE [LARGE SCALE GENOMIC DNA]</scope>
</reference>
<feature type="region of interest" description="Disordered" evidence="1">
    <location>
        <begin position="84"/>
        <end position="166"/>
    </location>
</feature>
<keyword evidence="3" id="KW-1185">Reference proteome</keyword>
<comment type="caution">
    <text evidence="2">The sequence shown here is derived from an EMBL/GenBank/DDBJ whole genome shotgun (WGS) entry which is preliminary data.</text>
</comment>
<sequence length="166" mass="18783">PPPPPPPRRAKTPPELKKFNAYSKFEPPKEESIVPDRTTRATVQETSWNVNKREFNKGLATNAEVNQIISGESKLPINARTGRPEFPLFPAHGTHNQLMGIDGKMKGRNAQEPAPQVQSRNQWLGDNVGWENNRGLQATRKDFEDGRVTKWPNPENWNKNPGPMWG</sequence>
<feature type="non-terminal residue" evidence="2">
    <location>
        <position position="1"/>
    </location>
</feature>
<name>A0ABQ6MQU3_9STRA</name>
<feature type="compositionally biased region" description="Low complexity" evidence="1">
    <location>
        <begin position="150"/>
        <end position="166"/>
    </location>
</feature>
<dbReference type="Proteomes" id="UP001165060">
    <property type="component" value="Unassembled WGS sequence"/>
</dbReference>
<evidence type="ECO:0000256" key="1">
    <source>
        <dbReference type="SAM" id="MobiDB-lite"/>
    </source>
</evidence>
<feature type="compositionally biased region" description="Basic and acidic residues" evidence="1">
    <location>
        <begin position="139"/>
        <end position="148"/>
    </location>
</feature>
<proteinExistence type="predicted"/>
<protein>
    <submittedName>
        <fullName evidence="2">Uncharacterized protein</fullName>
    </submittedName>
</protein>
<gene>
    <name evidence="2" type="ORF">TeGR_g68</name>
</gene>
<accession>A0ABQ6MQU3</accession>
<organism evidence="2 3">
    <name type="scientific">Tetraparma gracilis</name>
    <dbReference type="NCBI Taxonomy" id="2962635"/>
    <lineage>
        <taxon>Eukaryota</taxon>
        <taxon>Sar</taxon>
        <taxon>Stramenopiles</taxon>
        <taxon>Ochrophyta</taxon>
        <taxon>Bolidophyceae</taxon>
        <taxon>Parmales</taxon>
        <taxon>Triparmaceae</taxon>
        <taxon>Tetraparma</taxon>
    </lineage>
</organism>
<evidence type="ECO:0000313" key="2">
    <source>
        <dbReference type="EMBL" id="GMI30366.1"/>
    </source>
</evidence>
<dbReference type="EMBL" id="BRYB01001651">
    <property type="protein sequence ID" value="GMI30366.1"/>
    <property type="molecule type" value="Genomic_DNA"/>
</dbReference>